<accession>A0A4Q2KAP1</accession>
<proteinExistence type="predicted"/>
<dbReference type="Pfam" id="PF09479">
    <property type="entry name" value="Flg_new"/>
    <property type="match status" value="2"/>
</dbReference>
<dbReference type="Gene3D" id="2.60.120.560">
    <property type="entry name" value="Exo-inulinase, domain 1"/>
    <property type="match status" value="1"/>
</dbReference>
<name>A0A4Q2KAP1_9FIRM</name>
<gene>
    <name evidence="3" type="ORF">ESZ91_01285</name>
</gene>
<protein>
    <submittedName>
        <fullName evidence="3">Uncharacterized protein</fullName>
    </submittedName>
</protein>
<keyword evidence="2" id="KW-0472">Membrane</keyword>
<dbReference type="Gene3D" id="2.60.40.4270">
    <property type="entry name" value="Listeria-Bacteroides repeat domain"/>
    <property type="match status" value="1"/>
</dbReference>
<evidence type="ECO:0000256" key="1">
    <source>
        <dbReference type="ARBA" id="ARBA00004196"/>
    </source>
</evidence>
<comment type="caution">
    <text evidence="3">The sequence shown here is derived from an EMBL/GenBank/DDBJ whole genome shotgun (WGS) entry which is preliminary data.</text>
</comment>
<dbReference type="EMBL" id="SDOZ01000002">
    <property type="protein sequence ID" value="RXZ61047.1"/>
    <property type="molecule type" value="Genomic_DNA"/>
</dbReference>
<reference evidence="3 4" key="1">
    <citation type="journal article" date="2019" name="Gut">
        <title>Antibiotics-induced monodominance of a novel gut bacterial order.</title>
        <authorList>
            <person name="Hildebrand F."/>
            <person name="Moitinho-Silva L."/>
            <person name="Blasche S."/>
            <person name="Jahn M.T."/>
            <person name="Gossmann T.I."/>
            <person name="Heuerta-Cepas J."/>
            <person name="Hercog R."/>
            <person name="Luetge M."/>
            <person name="Bahram M."/>
            <person name="Pryszlak A."/>
            <person name="Alves R.J."/>
            <person name="Waszak S.M."/>
            <person name="Zhu A."/>
            <person name="Ye L."/>
            <person name="Costea P.I."/>
            <person name="Aalvink S."/>
            <person name="Belzer C."/>
            <person name="Forslund S.K."/>
            <person name="Sunagawa S."/>
            <person name="Hentschel U."/>
            <person name="Merten C."/>
            <person name="Patil K.R."/>
            <person name="Benes V."/>
            <person name="Bork P."/>
        </authorList>
    </citation>
    <scope>NUCLEOTIDE SEQUENCE [LARGE SCALE GENOMIC DNA]</scope>
    <source>
        <strain evidence="3 4">HDS1380</strain>
    </source>
</reference>
<organism evidence="3 4">
    <name type="scientific">Candidatus Borkfalkia ceftriaxoniphila</name>
    <dbReference type="NCBI Taxonomy" id="2508949"/>
    <lineage>
        <taxon>Bacteria</taxon>
        <taxon>Bacillati</taxon>
        <taxon>Bacillota</taxon>
        <taxon>Clostridia</taxon>
        <taxon>Christensenellales</taxon>
        <taxon>Christensenellaceae</taxon>
        <taxon>Candidatus Borkfalkia</taxon>
    </lineage>
</organism>
<keyword evidence="2" id="KW-1133">Transmembrane helix</keyword>
<dbReference type="InterPro" id="IPR013378">
    <property type="entry name" value="InlB-like_B-rpt"/>
</dbReference>
<sequence length="695" mass="74382">MSQYVNKCKEVIRRTLFFIIMRHVSLCLKKFGKLPKNIDGGGNMKKLGVVLLAVALAFGVMGGGVSYLSAEDSAEKVPGDFTSAANLFVETDDLLDSYAVDAESVSNRPYPADWGMKFGKTNEGEYTCMNNERQERANQAHTAVYLPMSRSVAGTAAYYVSADITVGSRADWGGLGIVIGEGTDDAKSPVGIWYCVDDPKLVLASGGNEFAAFFGTEQEDGSVDPGVAFAVGDTFTLSAVVDGQKISVYVDGNKIGAAYTLGEDSGFIPKIGAELKNYNGRYTNFVFKTLEAEPEVTLAEFEQADNLFVDSAGLADTYEFDKNMNVVGAYPSDYGMKFGKTSGGYYTRVNNKMQDFCTSGAHTASYLATSKDIGNVETYCVSAEITIGDRADWGGLGIVIGKGTTEREFPVGVWYCVDAPGLFLAADGNEFANAFGLGQSNALVVGDTFTLAAVVDGQKVSVYIDGEKIGDTYTIATEFTPAIGAEVKQYYSKYRDFTFKTLDTGLQAAEYTVTCISGAVEIGTIGYTYGEGVALAPIERKGYQFMGWHLFPDLSDPVIESIDAAIGGNITVYCEYKIANYSIAYYDGETKIENDKLVKSYTMQQYVQLPGAEDMEKEGYTFEGWYTAADFSGNAVTAIEMGSTGDKVFYAKYTKVGGTSSGGCGGSVIGVSSVFALAALGAAAVMLKRKKAGGR</sequence>
<dbReference type="NCBIfam" id="TIGR02543">
    <property type="entry name" value="List_Bact_rpt"/>
    <property type="match status" value="1"/>
</dbReference>
<dbReference type="InterPro" id="IPR013320">
    <property type="entry name" value="ConA-like_dom_sf"/>
</dbReference>
<dbReference type="SUPFAM" id="SSF49899">
    <property type="entry name" value="Concanavalin A-like lectins/glucanases"/>
    <property type="match status" value="2"/>
</dbReference>
<evidence type="ECO:0000256" key="2">
    <source>
        <dbReference type="SAM" id="Phobius"/>
    </source>
</evidence>
<dbReference type="AlphaFoldDB" id="A0A4Q2KAP1"/>
<evidence type="ECO:0000313" key="4">
    <source>
        <dbReference type="Proteomes" id="UP000291269"/>
    </source>
</evidence>
<dbReference type="OrthoDB" id="1999899at2"/>
<dbReference type="GO" id="GO:0030313">
    <property type="term" value="C:cell envelope"/>
    <property type="evidence" value="ECO:0007669"/>
    <property type="project" value="UniProtKB-SubCell"/>
</dbReference>
<keyword evidence="2" id="KW-0812">Transmembrane</keyword>
<comment type="subcellular location">
    <subcellularLocation>
        <location evidence="1">Cell envelope</location>
    </subcellularLocation>
</comment>
<dbReference type="Proteomes" id="UP000291269">
    <property type="component" value="Unassembled WGS sequence"/>
</dbReference>
<dbReference type="InterPro" id="IPR042229">
    <property type="entry name" value="Listeria/Bacterioides_rpt_sf"/>
</dbReference>
<feature type="transmembrane region" description="Helical" evidence="2">
    <location>
        <begin position="668"/>
        <end position="687"/>
    </location>
</feature>
<feature type="transmembrane region" description="Helical" evidence="2">
    <location>
        <begin position="49"/>
        <end position="68"/>
    </location>
</feature>
<keyword evidence="4" id="KW-1185">Reference proteome</keyword>
<evidence type="ECO:0000313" key="3">
    <source>
        <dbReference type="EMBL" id="RXZ61047.1"/>
    </source>
</evidence>